<sequence>MDIRPVEPADLPALVDLACTVFGPFYLDSFRPVVGETVFANRHGDWKGDYRRHLAGVHDPANGKFAAAAFVDDQLAGFVGWVVQESERHGEIDILAVTPGHRRLGLGRALLEHAMTQIKATGKVEMVSIGTGGDAFHAPARALYESFGFTPFPQVNYTRAI</sequence>
<dbReference type="PROSITE" id="PS51186">
    <property type="entry name" value="GNAT"/>
    <property type="match status" value="1"/>
</dbReference>
<dbReference type="InterPro" id="IPR016181">
    <property type="entry name" value="Acyl_CoA_acyltransferase"/>
</dbReference>
<dbReference type="Pfam" id="PF00583">
    <property type="entry name" value="Acetyltransf_1"/>
    <property type="match status" value="1"/>
</dbReference>
<keyword evidence="5" id="KW-1185">Reference proteome</keyword>
<protein>
    <submittedName>
        <fullName evidence="4">Ribosomal protein S18 acetylase RimI-like enzyme</fullName>
    </submittedName>
</protein>
<dbReference type="RefSeq" id="WP_184961271.1">
    <property type="nucleotide sequence ID" value="NZ_JACHIN010000003.1"/>
</dbReference>
<proteinExistence type="predicted"/>
<reference evidence="4 5" key="1">
    <citation type="submission" date="2020-08" db="EMBL/GenBank/DDBJ databases">
        <title>Genomic Encyclopedia of Type Strains, Phase IV (KMG-IV): sequencing the most valuable type-strain genomes for metagenomic binning, comparative biology and taxonomic classification.</title>
        <authorList>
            <person name="Goeker M."/>
        </authorList>
    </citation>
    <scope>NUCLEOTIDE SEQUENCE [LARGE SCALE GENOMIC DNA]</scope>
    <source>
        <strain evidence="4 5">DSM 45385</strain>
    </source>
</reference>
<comment type="caution">
    <text evidence="4">The sequence shown here is derived from an EMBL/GenBank/DDBJ whole genome shotgun (WGS) entry which is preliminary data.</text>
</comment>
<evidence type="ECO:0000256" key="2">
    <source>
        <dbReference type="ARBA" id="ARBA00023315"/>
    </source>
</evidence>
<evidence type="ECO:0000259" key="3">
    <source>
        <dbReference type="PROSITE" id="PS51186"/>
    </source>
</evidence>
<feature type="domain" description="N-acetyltransferase" evidence="3">
    <location>
        <begin position="1"/>
        <end position="161"/>
    </location>
</feature>
<keyword evidence="4" id="KW-0689">Ribosomal protein</keyword>
<dbReference type="PANTHER" id="PTHR43877">
    <property type="entry name" value="AMINOALKYLPHOSPHONATE N-ACETYLTRANSFERASE-RELATED-RELATED"/>
    <property type="match status" value="1"/>
</dbReference>
<accession>A0A7W8A0S5</accession>
<dbReference type="InterPro" id="IPR050832">
    <property type="entry name" value="Bact_Acetyltransf"/>
</dbReference>
<keyword evidence="4" id="KW-0687">Ribonucleoprotein</keyword>
<dbReference type="PANTHER" id="PTHR43877:SF2">
    <property type="entry name" value="AMINOALKYLPHOSPHONATE N-ACETYLTRANSFERASE-RELATED"/>
    <property type="match status" value="1"/>
</dbReference>
<dbReference type="GO" id="GO:0005840">
    <property type="term" value="C:ribosome"/>
    <property type="evidence" value="ECO:0007669"/>
    <property type="project" value="UniProtKB-KW"/>
</dbReference>
<dbReference type="EMBL" id="JACHIN010000003">
    <property type="protein sequence ID" value="MBB5077452.1"/>
    <property type="molecule type" value="Genomic_DNA"/>
</dbReference>
<name>A0A7W8A0S5_9ACTN</name>
<dbReference type="CDD" id="cd04301">
    <property type="entry name" value="NAT_SF"/>
    <property type="match status" value="1"/>
</dbReference>
<organism evidence="4 5">
    <name type="scientific">Nonomuraea endophytica</name>
    <dbReference type="NCBI Taxonomy" id="714136"/>
    <lineage>
        <taxon>Bacteria</taxon>
        <taxon>Bacillati</taxon>
        <taxon>Actinomycetota</taxon>
        <taxon>Actinomycetes</taxon>
        <taxon>Streptosporangiales</taxon>
        <taxon>Streptosporangiaceae</taxon>
        <taxon>Nonomuraea</taxon>
    </lineage>
</organism>
<dbReference type="InterPro" id="IPR000182">
    <property type="entry name" value="GNAT_dom"/>
</dbReference>
<evidence type="ECO:0000313" key="5">
    <source>
        <dbReference type="Proteomes" id="UP000568380"/>
    </source>
</evidence>
<evidence type="ECO:0000313" key="4">
    <source>
        <dbReference type="EMBL" id="MBB5077452.1"/>
    </source>
</evidence>
<dbReference type="SUPFAM" id="SSF55729">
    <property type="entry name" value="Acyl-CoA N-acyltransferases (Nat)"/>
    <property type="match status" value="1"/>
</dbReference>
<dbReference type="Gene3D" id="3.40.630.30">
    <property type="match status" value="1"/>
</dbReference>
<keyword evidence="2" id="KW-0012">Acyltransferase</keyword>
<keyword evidence="1" id="KW-0808">Transferase</keyword>
<evidence type="ECO:0000256" key="1">
    <source>
        <dbReference type="ARBA" id="ARBA00022679"/>
    </source>
</evidence>
<dbReference type="GO" id="GO:0016747">
    <property type="term" value="F:acyltransferase activity, transferring groups other than amino-acyl groups"/>
    <property type="evidence" value="ECO:0007669"/>
    <property type="project" value="InterPro"/>
</dbReference>
<gene>
    <name evidence="4" type="ORF">HNR40_002925</name>
</gene>
<dbReference type="Proteomes" id="UP000568380">
    <property type="component" value="Unassembled WGS sequence"/>
</dbReference>
<dbReference type="AlphaFoldDB" id="A0A7W8A0S5"/>